<dbReference type="PANTHER" id="PTHR48483:SF2">
    <property type="entry name" value="INTERLEUKIN-27 SUBUNIT BETA"/>
    <property type="match status" value="1"/>
</dbReference>
<evidence type="ECO:0000256" key="4">
    <source>
        <dbReference type="ARBA" id="ARBA00023180"/>
    </source>
</evidence>
<keyword evidence="4" id="KW-0325">Glycoprotein</keyword>
<dbReference type="Gene3D" id="2.60.40.10">
    <property type="entry name" value="Immunoglobulins"/>
    <property type="match status" value="2"/>
</dbReference>
<keyword evidence="2 5" id="KW-0732">Signal</keyword>
<dbReference type="InterPro" id="IPR003961">
    <property type="entry name" value="FN3_dom"/>
</dbReference>
<dbReference type="PROSITE" id="PS01354">
    <property type="entry name" value="HEMATOPO_REC_L_F3"/>
    <property type="match status" value="1"/>
</dbReference>
<dbReference type="SUPFAM" id="SSF49265">
    <property type="entry name" value="Fibronectin type III"/>
    <property type="match status" value="2"/>
</dbReference>
<dbReference type="Proteomes" id="UP000265000">
    <property type="component" value="Unplaced"/>
</dbReference>
<dbReference type="PANTHER" id="PTHR48483">
    <property type="entry name" value="INTERLEUKIN-27 SUBUNIT BETA"/>
    <property type="match status" value="1"/>
</dbReference>
<dbReference type="PROSITE" id="PS50853">
    <property type="entry name" value="FN3"/>
    <property type="match status" value="1"/>
</dbReference>
<comment type="similarity">
    <text evidence="1">Belongs to the type I cytokine receptor family. Type 3 subfamily.</text>
</comment>
<protein>
    <submittedName>
        <fullName evidence="7">Epstein-Barr virus induced 3</fullName>
    </submittedName>
</protein>
<dbReference type="CTD" id="10148"/>
<keyword evidence="3" id="KW-0677">Repeat</keyword>
<dbReference type="STRING" id="8078.ENSFHEP00000010635"/>
<dbReference type="InterPro" id="IPR003530">
    <property type="entry name" value="Hematopoietin_rcpt_L_F3_CS"/>
</dbReference>
<organism evidence="7 8">
    <name type="scientific">Fundulus heteroclitus</name>
    <name type="common">Killifish</name>
    <name type="synonym">Mummichog</name>
    <dbReference type="NCBI Taxonomy" id="8078"/>
    <lineage>
        <taxon>Eukaryota</taxon>
        <taxon>Metazoa</taxon>
        <taxon>Chordata</taxon>
        <taxon>Craniata</taxon>
        <taxon>Vertebrata</taxon>
        <taxon>Euteleostomi</taxon>
        <taxon>Actinopterygii</taxon>
        <taxon>Neopterygii</taxon>
        <taxon>Teleostei</taxon>
        <taxon>Neoteleostei</taxon>
        <taxon>Acanthomorphata</taxon>
        <taxon>Ovalentaria</taxon>
        <taxon>Atherinomorphae</taxon>
        <taxon>Cyprinodontiformes</taxon>
        <taxon>Fundulidae</taxon>
        <taxon>Fundulus</taxon>
    </lineage>
</organism>
<evidence type="ECO:0000259" key="6">
    <source>
        <dbReference type="PROSITE" id="PS50853"/>
    </source>
</evidence>
<feature type="chain" id="PRO_5018555607" evidence="5">
    <location>
        <begin position="21"/>
        <end position="247"/>
    </location>
</feature>
<dbReference type="Pfam" id="PF00041">
    <property type="entry name" value="fn3"/>
    <property type="match status" value="1"/>
</dbReference>
<evidence type="ECO:0000256" key="5">
    <source>
        <dbReference type="SAM" id="SignalP"/>
    </source>
</evidence>
<dbReference type="GeneID" id="105918772"/>
<evidence type="ECO:0000256" key="1">
    <source>
        <dbReference type="ARBA" id="ARBA00010890"/>
    </source>
</evidence>
<dbReference type="CDD" id="cd00063">
    <property type="entry name" value="FN3"/>
    <property type="match status" value="1"/>
</dbReference>
<dbReference type="GO" id="GO:0004896">
    <property type="term" value="F:cytokine receptor activity"/>
    <property type="evidence" value="ECO:0007669"/>
    <property type="project" value="InterPro"/>
</dbReference>
<keyword evidence="8" id="KW-1185">Reference proteome</keyword>
<proteinExistence type="inferred from homology"/>
<name>A0A3Q2PES4_FUNHE</name>
<dbReference type="Ensembl" id="ENSFHET00000031290.1">
    <property type="protein sequence ID" value="ENSFHEP00000010635.1"/>
    <property type="gene ID" value="ENSFHEG00000011968.1"/>
</dbReference>
<feature type="signal peptide" evidence="5">
    <location>
        <begin position="1"/>
        <end position="20"/>
    </location>
</feature>
<sequence length="247" mass="27210">MGGTVYIITAVLVFGWGSQALDLLKATLRDPPVTPTVHCWCSSYPNVTLCSWPEPLGSHSTHYIATYSERQSNTDMKMCHLIPPGSSSSALATVPPSSSSDQLWHCHLPSLKLLTEYILNVTAVHSGGSSSHITSFMMEDIVKPDPPVDVRVTSLTTRNLLVEWSPPPTWKSMDIFPLKYQLLYQWKTRGTPKSLNLGPFENNKAELKGLISGRTYQIQVCAKEVLGLGQCSDWSLPVNVTIPTTKP</sequence>
<feature type="domain" description="Fibronectin type-III" evidence="6">
    <location>
        <begin position="146"/>
        <end position="247"/>
    </location>
</feature>
<dbReference type="SMART" id="SM00060">
    <property type="entry name" value="FN3"/>
    <property type="match status" value="2"/>
</dbReference>
<evidence type="ECO:0000313" key="8">
    <source>
        <dbReference type="Proteomes" id="UP000265000"/>
    </source>
</evidence>
<dbReference type="InterPro" id="IPR053073">
    <property type="entry name" value="IL11/IL27_subunit_beta"/>
</dbReference>
<dbReference type="InterPro" id="IPR036116">
    <property type="entry name" value="FN3_sf"/>
</dbReference>
<reference evidence="7" key="1">
    <citation type="submission" date="2025-08" db="UniProtKB">
        <authorList>
            <consortium name="Ensembl"/>
        </authorList>
    </citation>
    <scope>IDENTIFICATION</scope>
</reference>
<dbReference type="GO" id="GO:0016020">
    <property type="term" value="C:membrane"/>
    <property type="evidence" value="ECO:0007669"/>
    <property type="project" value="InterPro"/>
</dbReference>
<dbReference type="OrthoDB" id="6381660at2759"/>
<dbReference type="GeneTree" id="ENSGT00940000160050"/>
<evidence type="ECO:0000256" key="3">
    <source>
        <dbReference type="ARBA" id="ARBA00022737"/>
    </source>
</evidence>
<dbReference type="InterPro" id="IPR013783">
    <property type="entry name" value="Ig-like_fold"/>
</dbReference>
<evidence type="ECO:0000313" key="7">
    <source>
        <dbReference type="Ensembl" id="ENSFHEP00000010635.1"/>
    </source>
</evidence>
<reference evidence="7" key="2">
    <citation type="submission" date="2025-09" db="UniProtKB">
        <authorList>
            <consortium name="Ensembl"/>
        </authorList>
    </citation>
    <scope>IDENTIFICATION</scope>
</reference>
<accession>A0A3Q2PES4</accession>
<evidence type="ECO:0000256" key="2">
    <source>
        <dbReference type="ARBA" id="ARBA00022729"/>
    </source>
</evidence>
<dbReference type="AlphaFoldDB" id="A0A3Q2PES4"/>